<dbReference type="AlphaFoldDB" id="W9SHV2"/>
<dbReference type="Proteomes" id="UP000030645">
    <property type="component" value="Unassembled WGS sequence"/>
</dbReference>
<organism evidence="2 3">
    <name type="scientific">Morus notabilis</name>
    <dbReference type="NCBI Taxonomy" id="981085"/>
    <lineage>
        <taxon>Eukaryota</taxon>
        <taxon>Viridiplantae</taxon>
        <taxon>Streptophyta</taxon>
        <taxon>Embryophyta</taxon>
        <taxon>Tracheophyta</taxon>
        <taxon>Spermatophyta</taxon>
        <taxon>Magnoliopsida</taxon>
        <taxon>eudicotyledons</taxon>
        <taxon>Gunneridae</taxon>
        <taxon>Pentapetalae</taxon>
        <taxon>rosids</taxon>
        <taxon>fabids</taxon>
        <taxon>Rosales</taxon>
        <taxon>Moraceae</taxon>
        <taxon>Moreae</taxon>
        <taxon>Morus</taxon>
    </lineage>
</organism>
<proteinExistence type="predicted"/>
<gene>
    <name evidence="2" type="ORF">L484_012691</name>
</gene>
<evidence type="ECO:0000313" key="2">
    <source>
        <dbReference type="EMBL" id="EXC08237.1"/>
    </source>
</evidence>
<feature type="domain" description="F-box protein At3g26010-like beta-propeller" evidence="1">
    <location>
        <begin position="81"/>
        <end position="232"/>
    </location>
</feature>
<sequence>MVETRRSKRLNTTILALNHPLVELTSKRNRKKIKEKPASKFISIVSDDLLLCSKYFSDFLMPETAALDLRIPWTPSLIQAVATDNGMLQWLLAGDVRKQIKGILAINPFKNVTSTSTTTVANRCRFIDLPRGFGHGWQASKDNLCLGVVDGRLRLSQFLSHVKDMNIVFVLKVWELNDASEKEVPWLLMHEVSIKQTLENTNMSVLSFHPNNGDVIFVLCGHNNHVICEYKIGEDKYEKVGEFPDGDEYALPYKDEKFQELLGVFTLVHPSWPTPIPT</sequence>
<dbReference type="EMBL" id="KE345595">
    <property type="protein sequence ID" value="EXC08237.1"/>
    <property type="molecule type" value="Genomic_DNA"/>
</dbReference>
<name>W9SHV2_9ROSA</name>
<evidence type="ECO:0000313" key="3">
    <source>
        <dbReference type="Proteomes" id="UP000030645"/>
    </source>
</evidence>
<dbReference type="InterPro" id="IPR056592">
    <property type="entry name" value="Beta-prop_At3g26010-like"/>
</dbReference>
<protein>
    <recommendedName>
        <fullName evidence="1">F-box protein At3g26010-like beta-propeller domain-containing protein</fullName>
    </recommendedName>
</protein>
<evidence type="ECO:0000259" key="1">
    <source>
        <dbReference type="Pfam" id="PF24750"/>
    </source>
</evidence>
<accession>W9SHV2</accession>
<dbReference type="Pfam" id="PF24750">
    <property type="entry name" value="b-prop_At3g26010-like"/>
    <property type="match status" value="1"/>
</dbReference>
<reference evidence="3" key="1">
    <citation type="submission" date="2013-01" db="EMBL/GenBank/DDBJ databases">
        <title>Draft Genome Sequence of a Mulberry Tree, Morus notabilis C.K. Schneid.</title>
        <authorList>
            <person name="He N."/>
            <person name="Zhao S."/>
        </authorList>
    </citation>
    <scope>NUCLEOTIDE SEQUENCE</scope>
</reference>
<keyword evidence="3" id="KW-1185">Reference proteome</keyword>